<dbReference type="AlphaFoldDB" id="S9TDY4"/>
<dbReference type="Proteomes" id="UP000015354">
    <property type="component" value="Unassembled WGS sequence"/>
</dbReference>
<name>S9TDY4_9TRYP</name>
<evidence type="ECO:0000313" key="1">
    <source>
        <dbReference type="EMBL" id="EPY16242.1"/>
    </source>
</evidence>
<organism evidence="1 2">
    <name type="scientific">Strigomonas culicis</name>
    <dbReference type="NCBI Taxonomy" id="28005"/>
    <lineage>
        <taxon>Eukaryota</taxon>
        <taxon>Discoba</taxon>
        <taxon>Euglenozoa</taxon>
        <taxon>Kinetoplastea</taxon>
        <taxon>Metakinetoplastina</taxon>
        <taxon>Trypanosomatida</taxon>
        <taxon>Trypanosomatidae</taxon>
        <taxon>Strigomonadinae</taxon>
        <taxon>Strigomonas</taxon>
    </lineage>
</organism>
<evidence type="ECO:0000313" key="2">
    <source>
        <dbReference type="Proteomes" id="UP000015354"/>
    </source>
</evidence>
<gene>
    <name evidence="1" type="ORF">STCU_11457</name>
</gene>
<proteinExistence type="predicted"/>
<dbReference type="EMBL" id="ATMH01011419">
    <property type="protein sequence ID" value="EPY16242.1"/>
    <property type="molecule type" value="Genomic_DNA"/>
</dbReference>
<accession>S9TDY4</accession>
<sequence>MLVEVQVTLRAMRQKELFQWGNAAAAWKARKTAASLWGACVLVRIHQFVFAAWPSVIASGSGTVLYLVSETGRG</sequence>
<protein>
    <submittedName>
        <fullName evidence="1">Uncharacterized protein</fullName>
    </submittedName>
</protein>
<keyword evidence="2" id="KW-1185">Reference proteome</keyword>
<reference evidence="1 2" key="1">
    <citation type="journal article" date="2013" name="PLoS ONE">
        <title>Predicting the Proteins of Angomonas deanei, Strigomonas culicis and Their Respective Endosymbionts Reveals New Aspects of the Trypanosomatidae Family.</title>
        <authorList>
            <person name="Motta M.C."/>
            <person name="Martins A.C."/>
            <person name="de Souza S.S."/>
            <person name="Catta-Preta C.M."/>
            <person name="Silva R."/>
            <person name="Klein C.C."/>
            <person name="de Almeida L.G."/>
            <person name="de Lima Cunha O."/>
            <person name="Ciapina L.P."/>
            <person name="Brocchi M."/>
            <person name="Colabardini A.C."/>
            <person name="de Araujo Lima B."/>
            <person name="Machado C.R."/>
            <person name="de Almeida Soares C.M."/>
            <person name="Probst C.M."/>
            <person name="de Menezes C.B."/>
            <person name="Thompson C.E."/>
            <person name="Bartholomeu D.C."/>
            <person name="Gradia D.F."/>
            <person name="Pavoni D.P."/>
            <person name="Grisard E.C."/>
            <person name="Fantinatti-Garboggini F."/>
            <person name="Marchini F.K."/>
            <person name="Rodrigues-Luiz G.F."/>
            <person name="Wagner G."/>
            <person name="Goldman G.H."/>
            <person name="Fietto J.L."/>
            <person name="Elias M.C."/>
            <person name="Goldman M.H."/>
            <person name="Sagot M.F."/>
            <person name="Pereira M."/>
            <person name="Stoco P.H."/>
            <person name="de Mendonca-Neto R.P."/>
            <person name="Teixeira S.M."/>
            <person name="Maciel T.E."/>
            <person name="de Oliveira Mendes T.A."/>
            <person name="Urmenyi T.P."/>
            <person name="de Souza W."/>
            <person name="Schenkman S."/>
            <person name="de Vasconcelos A.T."/>
        </authorList>
    </citation>
    <scope>NUCLEOTIDE SEQUENCE [LARGE SCALE GENOMIC DNA]</scope>
</reference>
<comment type="caution">
    <text evidence="1">The sequence shown here is derived from an EMBL/GenBank/DDBJ whole genome shotgun (WGS) entry which is preliminary data.</text>
</comment>